<dbReference type="AlphaFoldDB" id="A0A0D2Q5P6"/>
<sequence length="281" mass="32157">MRGIHLISATQKTLHEGVRTFRKVPERRDTTVRLDMTRHSVEELNGNGIFPADSEIWLSIRSKDLSKGVRGFLWKNIHNAYRIGEKWATIPNFEHRAICSLCGIEESMEHILLDCVPSLAIPTVWGLAKTLWLRSHRPWPLIRLGTILGCALPDFTRPPAAGETDPKPLVGKNRLFTILVSESAHLIWKIRCERLIQREDDPERRHSEREIVNKWMLAMNNRLKTDVIQTNATKYKGNALSDAIVLKTWSGVLQDHENLPENWIRQAGGLVGIEVRRPEGH</sequence>
<evidence type="ECO:0008006" key="3">
    <source>
        <dbReference type="Google" id="ProtNLM"/>
    </source>
</evidence>
<dbReference type="STRING" id="945553.A0A0D2Q5P6"/>
<organism evidence="1 2">
    <name type="scientific">Hypholoma sublateritium (strain FD-334 SS-4)</name>
    <dbReference type="NCBI Taxonomy" id="945553"/>
    <lineage>
        <taxon>Eukaryota</taxon>
        <taxon>Fungi</taxon>
        <taxon>Dikarya</taxon>
        <taxon>Basidiomycota</taxon>
        <taxon>Agaricomycotina</taxon>
        <taxon>Agaricomycetes</taxon>
        <taxon>Agaricomycetidae</taxon>
        <taxon>Agaricales</taxon>
        <taxon>Agaricineae</taxon>
        <taxon>Strophariaceae</taxon>
        <taxon>Hypholoma</taxon>
    </lineage>
</organism>
<keyword evidence="2" id="KW-1185">Reference proteome</keyword>
<dbReference type="OMA" id="IMIECER"/>
<accession>A0A0D2Q5P6</accession>
<proteinExistence type="predicted"/>
<name>A0A0D2Q5P6_HYPSF</name>
<protein>
    <recommendedName>
        <fullName evidence="3">Reverse transcriptase zinc-binding domain-containing protein</fullName>
    </recommendedName>
</protein>
<dbReference type="EMBL" id="KN817526">
    <property type="protein sequence ID" value="KJA26900.1"/>
    <property type="molecule type" value="Genomic_DNA"/>
</dbReference>
<evidence type="ECO:0000313" key="2">
    <source>
        <dbReference type="Proteomes" id="UP000054270"/>
    </source>
</evidence>
<dbReference type="OrthoDB" id="3262992at2759"/>
<gene>
    <name evidence="1" type="ORF">HYPSUDRAFT_180488</name>
</gene>
<evidence type="ECO:0000313" key="1">
    <source>
        <dbReference type="EMBL" id="KJA26900.1"/>
    </source>
</evidence>
<dbReference type="Proteomes" id="UP000054270">
    <property type="component" value="Unassembled WGS sequence"/>
</dbReference>
<reference evidence="2" key="1">
    <citation type="submission" date="2014-04" db="EMBL/GenBank/DDBJ databases">
        <title>Evolutionary Origins and Diversification of the Mycorrhizal Mutualists.</title>
        <authorList>
            <consortium name="DOE Joint Genome Institute"/>
            <consortium name="Mycorrhizal Genomics Consortium"/>
            <person name="Kohler A."/>
            <person name="Kuo A."/>
            <person name="Nagy L.G."/>
            <person name="Floudas D."/>
            <person name="Copeland A."/>
            <person name="Barry K.W."/>
            <person name="Cichocki N."/>
            <person name="Veneault-Fourrey C."/>
            <person name="LaButti K."/>
            <person name="Lindquist E.A."/>
            <person name="Lipzen A."/>
            <person name="Lundell T."/>
            <person name="Morin E."/>
            <person name="Murat C."/>
            <person name="Riley R."/>
            <person name="Ohm R."/>
            <person name="Sun H."/>
            <person name="Tunlid A."/>
            <person name="Henrissat B."/>
            <person name="Grigoriev I.V."/>
            <person name="Hibbett D.S."/>
            <person name="Martin F."/>
        </authorList>
    </citation>
    <scope>NUCLEOTIDE SEQUENCE [LARGE SCALE GENOMIC DNA]</scope>
    <source>
        <strain evidence="2">FD-334 SS-4</strain>
    </source>
</reference>